<keyword evidence="1" id="KW-1133">Transmembrane helix</keyword>
<feature type="transmembrane region" description="Helical" evidence="1">
    <location>
        <begin position="92"/>
        <end position="115"/>
    </location>
</feature>
<comment type="caution">
    <text evidence="2">The sequence shown here is derived from an EMBL/GenBank/DDBJ whole genome shotgun (WGS) entry which is preliminary data.</text>
</comment>
<proteinExistence type="predicted"/>
<evidence type="ECO:0000313" key="2">
    <source>
        <dbReference type="EMBL" id="KAL0958183.1"/>
    </source>
</evidence>
<keyword evidence="1" id="KW-0812">Transmembrane</keyword>
<gene>
    <name evidence="2" type="ORF">HGRIS_000346</name>
</gene>
<organism evidence="2 3">
    <name type="scientific">Hohenbuehelia grisea</name>
    <dbReference type="NCBI Taxonomy" id="104357"/>
    <lineage>
        <taxon>Eukaryota</taxon>
        <taxon>Fungi</taxon>
        <taxon>Dikarya</taxon>
        <taxon>Basidiomycota</taxon>
        <taxon>Agaricomycotina</taxon>
        <taxon>Agaricomycetes</taxon>
        <taxon>Agaricomycetidae</taxon>
        <taxon>Agaricales</taxon>
        <taxon>Pleurotineae</taxon>
        <taxon>Pleurotaceae</taxon>
        <taxon>Hohenbuehelia</taxon>
    </lineage>
</organism>
<evidence type="ECO:0008006" key="4">
    <source>
        <dbReference type="Google" id="ProtNLM"/>
    </source>
</evidence>
<feature type="transmembrane region" description="Helical" evidence="1">
    <location>
        <begin position="20"/>
        <end position="43"/>
    </location>
</feature>
<keyword evidence="1" id="KW-0472">Membrane</keyword>
<feature type="transmembrane region" description="Helical" evidence="1">
    <location>
        <begin position="185"/>
        <end position="204"/>
    </location>
</feature>
<feature type="transmembrane region" description="Helical" evidence="1">
    <location>
        <begin position="216"/>
        <end position="243"/>
    </location>
</feature>
<accession>A0ABR3JSP9</accession>
<feature type="transmembrane region" description="Helical" evidence="1">
    <location>
        <begin position="50"/>
        <end position="72"/>
    </location>
</feature>
<feature type="transmembrane region" description="Helical" evidence="1">
    <location>
        <begin position="131"/>
        <end position="154"/>
    </location>
</feature>
<feature type="transmembrane region" description="Helical" evidence="1">
    <location>
        <begin position="249"/>
        <end position="268"/>
    </location>
</feature>
<dbReference type="Proteomes" id="UP001556367">
    <property type="component" value="Unassembled WGS sequence"/>
</dbReference>
<evidence type="ECO:0000256" key="1">
    <source>
        <dbReference type="SAM" id="Phobius"/>
    </source>
</evidence>
<keyword evidence="3" id="KW-1185">Reference proteome</keyword>
<name>A0ABR3JSP9_9AGAR</name>
<evidence type="ECO:0000313" key="3">
    <source>
        <dbReference type="Proteomes" id="UP001556367"/>
    </source>
</evidence>
<reference evidence="3" key="1">
    <citation type="submission" date="2024-06" db="EMBL/GenBank/DDBJ databases">
        <title>Multi-omics analyses provide insights into the biosynthesis of the anticancer antibiotic pleurotin in Hohenbuehelia grisea.</title>
        <authorList>
            <person name="Weaver J.A."/>
            <person name="Alberti F."/>
        </authorList>
    </citation>
    <scope>NUCLEOTIDE SEQUENCE [LARGE SCALE GENOMIC DNA]</scope>
    <source>
        <strain evidence="3">T-177</strain>
    </source>
</reference>
<sequence length="297" mass="32646">MFQPRNATSDDGPGIPSIAISFGVLQFVGGLALSGILCTVLFAQNVKRSMTWISFCIAWIFSCISFNLLFFAGQQTGPIEPNFGLCVVQGALIHSVPVLQAAVSLALVIHTWAFVQSTVTGHPYLSRRTNLIFLLIFPWVLSLSLFVGFLVFGIQNPSTVHREKTGSYCNIFYKRIPSKVTSGTAGVLVLISLIFEVSLGRILYRHWRLLSGKAAYLTMAIRVMTFTFVGALVLCLAIVYFASRARSEILLAIIPIIAVVVFGTQADLRRAWMFWKNAPPPVPVKGENKVTQSQSIV</sequence>
<dbReference type="EMBL" id="JASNQZ010000004">
    <property type="protein sequence ID" value="KAL0958183.1"/>
    <property type="molecule type" value="Genomic_DNA"/>
</dbReference>
<protein>
    <recommendedName>
        <fullName evidence="4">G-protein coupled receptors family 2 profile 2 domain-containing protein</fullName>
    </recommendedName>
</protein>